<dbReference type="PANTHER" id="PTHR38013:SF1">
    <property type="entry name" value="GLYCOPROTEIN_POLYSACCHARIDE METABOLISM"/>
    <property type="match status" value="1"/>
</dbReference>
<dbReference type="PROSITE" id="PS51257">
    <property type="entry name" value="PROKAR_LIPOPROTEIN"/>
    <property type="match status" value="1"/>
</dbReference>
<dbReference type="InterPro" id="IPR005184">
    <property type="entry name" value="DUF306_Meta_HslJ"/>
</dbReference>
<dbReference type="InterPro" id="IPR039366">
    <property type="entry name" value="Pilotin"/>
</dbReference>
<sequence>MFIARPRSGYLTSLLAATMLLTGCSTLTGPEHHEVSGQALYRERMVLPADSRLEVRLQDVSRADAPAVLLDMIVRDNIATPPYPFSFRVPADQLQPGHRYAVSARISTGDRLMFTTDSHYGVLAGEEDTNLMLVMKRVASQAPQASLQNTYWKLVSLNGATIELREGQREPHLILKQGDRVQGFSGCNQFMGQFSQQDSSLHFGPIAGTMRACVPSIDYEHRFLQLLQGSVNWSIDGEQLKLNNPDQGLKATFKAIYFK</sequence>
<dbReference type="EMBL" id="BAAAET010000003">
    <property type="protein sequence ID" value="GAA0695020.1"/>
    <property type="molecule type" value="Genomic_DNA"/>
</dbReference>
<evidence type="ECO:0000313" key="3">
    <source>
        <dbReference type="Proteomes" id="UP001499915"/>
    </source>
</evidence>
<evidence type="ECO:0000259" key="1">
    <source>
        <dbReference type="Pfam" id="PF03724"/>
    </source>
</evidence>
<dbReference type="Gene3D" id="2.40.128.270">
    <property type="match status" value="1"/>
</dbReference>
<name>A0ABP3TCW9_9GAMM</name>
<dbReference type="RefSeq" id="WP_343806106.1">
    <property type="nucleotide sequence ID" value="NZ_BAAAET010000003.1"/>
</dbReference>
<dbReference type="InterPro" id="IPR053196">
    <property type="entry name" value="Lipoprotein_YbaY-like"/>
</dbReference>
<organism evidence="2 3">
    <name type="scientific">Marinobacterium maritimum</name>
    <dbReference type="NCBI Taxonomy" id="500162"/>
    <lineage>
        <taxon>Bacteria</taxon>
        <taxon>Pseudomonadati</taxon>
        <taxon>Pseudomonadota</taxon>
        <taxon>Gammaproteobacteria</taxon>
        <taxon>Oceanospirillales</taxon>
        <taxon>Oceanospirillaceae</taxon>
        <taxon>Marinobacterium</taxon>
    </lineage>
</organism>
<dbReference type="Pfam" id="PF09619">
    <property type="entry name" value="YscW"/>
    <property type="match status" value="1"/>
</dbReference>
<keyword evidence="2" id="KW-0449">Lipoprotein</keyword>
<accession>A0ABP3TCW9</accession>
<protein>
    <submittedName>
        <fullName evidence="2">YbaY family lipoprotein</fullName>
    </submittedName>
</protein>
<dbReference type="Proteomes" id="UP001499915">
    <property type="component" value="Unassembled WGS sequence"/>
</dbReference>
<gene>
    <name evidence="2" type="ORF">GCM10009104_23260</name>
</gene>
<dbReference type="Pfam" id="PF03724">
    <property type="entry name" value="META"/>
    <property type="match status" value="1"/>
</dbReference>
<evidence type="ECO:0000313" key="2">
    <source>
        <dbReference type="EMBL" id="GAA0695020.1"/>
    </source>
</evidence>
<proteinExistence type="predicted"/>
<dbReference type="InterPro" id="IPR038670">
    <property type="entry name" value="HslJ-like_sf"/>
</dbReference>
<comment type="caution">
    <text evidence="2">The sequence shown here is derived from an EMBL/GenBank/DDBJ whole genome shotgun (WGS) entry which is preliminary data.</text>
</comment>
<dbReference type="PANTHER" id="PTHR38013">
    <property type="entry name" value="GLYCOPROTEIN/POLYSACCHARIDE METABOLISM"/>
    <property type="match status" value="1"/>
</dbReference>
<feature type="domain" description="DUF306" evidence="1">
    <location>
        <begin position="145"/>
        <end position="249"/>
    </location>
</feature>
<reference evidence="3" key="1">
    <citation type="journal article" date="2019" name="Int. J. Syst. Evol. Microbiol.">
        <title>The Global Catalogue of Microorganisms (GCM) 10K type strain sequencing project: providing services to taxonomists for standard genome sequencing and annotation.</title>
        <authorList>
            <consortium name="The Broad Institute Genomics Platform"/>
            <consortium name="The Broad Institute Genome Sequencing Center for Infectious Disease"/>
            <person name="Wu L."/>
            <person name="Ma J."/>
        </authorList>
    </citation>
    <scope>NUCLEOTIDE SEQUENCE [LARGE SCALE GENOMIC DNA]</scope>
    <source>
        <strain evidence="3">JCM 15134</strain>
    </source>
</reference>
<keyword evidence="3" id="KW-1185">Reference proteome</keyword>